<accession>M5GDB5</accession>
<sequence length="133" mass="15340">MAWRDADSPALLKYSGMFLQCLHHLICNFHIMHTILSESLRMLHSDIKKSGKLDDNDFLVMVAPWNTCKAANAIYHIKRGKLIPMVDEELEKTQVAYHCRHDNSSKKGKCSHQVDKGKQQAKCMCLDFDFRFA</sequence>
<organism evidence="1 2">
    <name type="scientific">Dacryopinax primogenitus (strain DJM 731)</name>
    <name type="common">Brown rot fungus</name>
    <dbReference type="NCBI Taxonomy" id="1858805"/>
    <lineage>
        <taxon>Eukaryota</taxon>
        <taxon>Fungi</taxon>
        <taxon>Dikarya</taxon>
        <taxon>Basidiomycota</taxon>
        <taxon>Agaricomycotina</taxon>
        <taxon>Dacrymycetes</taxon>
        <taxon>Dacrymycetales</taxon>
        <taxon>Dacrymycetaceae</taxon>
        <taxon>Dacryopinax</taxon>
    </lineage>
</organism>
<keyword evidence="2" id="KW-1185">Reference proteome</keyword>
<dbReference type="GeneID" id="63683484"/>
<reference evidence="1 2" key="1">
    <citation type="journal article" date="2012" name="Science">
        <title>The Paleozoic origin of enzymatic lignin decomposition reconstructed from 31 fungal genomes.</title>
        <authorList>
            <person name="Floudas D."/>
            <person name="Binder M."/>
            <person name="Riley R."/>
            <person name="Barry K."/>
            <person name="Blanchette R.A."/>
            <person name="Henrissat B."/>
            <person name="Martinez A.T."/>
            <person name="Otillar R."/>
            <person name="Spatafora J.W."/>
            <person name="Yadav J.S."/>
            <person name="Aerts A."/>
            <person name="Benoit I."/>
            <person name="Boyd A."/>
            <person name="Carlson A."/>
            <person name="Copeland A."/>
            <person name="Coutinho P.M."/>
            <person name="de Vries R.P."/>
            <person name="Ferreira P."/>
            <person name="Findley K."/>
            <person name="Foster B."/>
            <person name="Gaskell J."/>
            <person name="Glotzer D."/>
            <person name="Gorecki P."/>
            <person name="Heitman J."/>
            <person name="Hesse C."/>
            <person name="Hori C."/>
            <person name="Igarashi K."/>
            <person name="Jurgens J.A."/>
            <person name="Kallen N."/>
            <person name="Kersten P."/>
            <person name="Kohler A."/>
            <person name="Kuees U."/>
            <person name="Kumar T.K.A."/>
            <person name="Kuo A."/>
            <person name="LaButti K."/>
            <person name="Larrondo L.F."/>
            <person name="Lindquist E."/>
            <person name="Ling A."/>
            <person name="Lombard V."/>
            <person name="Lucas S."/>
            <person name="Lundell T."/>
            <person name="Martin R."/>
            <person name="McLaughlin D.J."/>
            <person name="Morgenstern I."/>
            <person name="Morin E."/>
            <person name="Murat C."/>
            <person name="Nagy L.G."/>
            <person name="Nolan M."/>
            <person name="Ohm R.A."/>
            <person name="Patyshakuliyeva A."/>
            <person name="Rokas A."/>
            <person name="Ruiz-Duenas F.J."/>
            <person name="Sabat G."/>
            <person name="Salamov A."/>
            <person name="Samejima M."/>
            <person name="Schmutz J."/>
            <person name="Slot J.C."/>
            <person name="St John F."/>
            <person name="Stenlid J."/>
            <person name="Sun H."/>
            <person name="Sun S."/>
            <person name="Syed K."/>
            <person name="Tsang A."/>
            <person name="Wiebenga A."/>
            <person name="Young D."/>
            <person name="Pisabarro A."/>
            <person name="Eastwood D.C."/>
            <person name="Martin F."/>
            <person name="Cullen D."/>
            <person name="Grigoriev I.V."/>
            <person name="Hibbett D.S."/>
        </authorList>
    </citation>
    <scope>NUCLEOTIDE SEQUENCE [LARGE SCALE GENOMIC DNA]</scope>
    <source>
        <strain evidence="1 2">DJM-731 SS1</strain>
    </source>
</reference>
<dbReference type="AlphaFoldDB" id="M5GDB5"/>
<dbReference type="EMBL" id="JH795862">
    <property type="protein sequence ID" value="EJU02228.1"/>
    <property type="molecule type" value="Genomic_DNA"/>
</dbReference>
<evidence type="ECO:0000313" key="2">
    <source>
        <dbReference type="Proteomes" id="UP000030653"/>
    </source>
</evidence>
<dbReference type="Proteomes" id="UP000030653">
    <property type="component" value="Unassembled WGS sequence"/>
</dbReference>
<name>M5GDB5_DACPD</name>
<evidence type="ECO:0000313" key="1">
    <source>
        <dbReference type="EMBL" id="EJU02228.1"/>
    </source>
</evidence>
<dbReference type="RefSeq" id="XP_040629125.1">
    <property type="nucleotide sequence ID" value="XM_040768422.1"/>
</dbReference>
<protein>
    <submittedName>
        <fullName evidence="1">Uncharacterized protein</fullName>
    </submittedName>
</protein>
<dbReference type="HOGENOM" id="CLU_1906662_0_0_1"/>
<gene>
    <name evidence="1" type="ORF">DACRYDRAFT_107162</name>
</gene>
<proteinExistence type="predicted"/>